<evidence type="ECO:0000313" key="2">
    <source>
        <dbReference type="EMBL" id="PYI04802.1"/>
    </source>
</evidence>
<protein>
    <submittedName>
        <fullName evidence="2">Uncharacterized protein</fullName>
    </submittedName>
</protein>
<dbReference type="Proteomes" id="UP000248423">
    <property type="component" value="Unassembled WGS sequence"/>
</dbReference>
<reference evidence="2 3" key="1">
    <citation type="submission" date="2018-02" db="EMBL/GenBank/DDBJ databases">
        <title>The genomes of Aspergillus section Nigri reveals drivers in fungal speciation.</title>
        <authorList>
            <consortium name="DOE Joint Genome Institute"/>
            <person name="Vesth T.C."/>
            <person name="Nybo J."/>
            <person name="Theobald S."/>
            <person name="Brandl J."/>
            <person name="Frisvad J.C."/>
            <person name="Nielsen K.F."/>
            <person name="Lyhne E.K."/>
            <person name="Kogle M.E."/>
            <person name="Kuo A."/>
            <person name="Riley R."/>
            <person name="Clum A."/>
            <person name="Nolan M."/>
            <person name="Lipzen A."/>
            <person name="Salamov A."/>
            <person name="Henrissat B."/>
            <person name="Wiebenga A."/>
            <person name="De vries R.P."/>
            <person name="Grigoriev I.V."/>
            <person name="Mortensen U.H."/>
            <person name="Andersen M.R."/>
            <person name="Baker S.E."/>
        </authorList>
    </citation>
    <scope>NUCLEOTIDE SEQUENCE [LARGE SCALE GENOMIC DNA]</scope>
    <source>
        <strain evidence="2 3">CBS 121057</strain>
    </source>
</reference>
<proteinExistence type="predicted"/>
<sequence>DDGDDTGDDDSDDSGDDSGDDTGDVSGESGDGDDSGDDTGDDSGDEDDSGDGSDAGSATTTSAASSTYASPAASSSAAVSNDELCSPQCTECLSNDLTDTSSTSFRRSGLFSRGLTKRLSSYLTWLLDQMRSGQLLAKDTSGMTTSETVVFGSGSTTFSQTNIQGCTVLMVVSKYAVYQAHLWESPGFVTDQNGTVAFDEQEFQTTVLDFLTNDPNLKMAQLTGSTAYPDAGTQVYIGTPSSTTGEGAKYSSQISEVASTVNSVLGLSTTPTEYYYTNTNSDGDGKWLFQYNANTCNKPVWQIWYGDVANNALWSSSETSSCAASASVTPARTAASPAPTKTSSFMVLPKTTASY</sequence>
<feature type="compositionally biased region" description="Acidic residues" evidence="1">
    <location>
        <begin position="30"/>
        <end position="51"/>
    </location>
</feature>
<dbReference type="VEuPathDB" id="FungiDB:BO78DRAFT_319512"/>
<feature type="compositionally biased region" description="Low complexity" evidence="1">
    <location>
        <begin position="52"/>
        <end position="67"/>
    </location>
</feature>
<name>A0A319E3Z7_ASPSB</name>
<keyword evidence="3" id="KW-1185">Reference proteome</keyword>
<accession>A0A319E3Z7</accession>
<dbReference type="EMBL" id="KZ826365">
    <property type="protein sequence ID" value="PYI04802.1"/>
    <property type="molecule type" value="Genomic_DNA"/>
</dbReference>
<evidence type="ECO:0000256" key="1">
    <source>
        <dbReference type="SAM" id="MobiDB-lite"/>
    </source>
</evidence>
<evidence type="ECO:0000313" key="3">
    <source>
        <dbReference type="Proteomes" id="UP000248423"/>
    </source>
</evidence>
<feature type="non-terminal residue" evidence="2">
    <location>
        <position position="1"/>
    </location>
</feature>
<dbReference type="OrthoDB" id="3886018at2759"/>
<gene>
    <name evidence="2" type="ORF">BO78DRAFT_319512</name>
</gene>
<feature type="compositionally biased region" description="Acidic residues" evidence="1">
    <location>
        <begin position="1"/>
        <end position="23"/>
    </location>
</feature>
<feature type="region of interest" description="Disordered" evidence="1">
    <location>
        <begin position="1"/>
        <end position="67"/>
    </location>
</feature>
<dbReference type="STRING" id="1448318.A0A319E3Z7"/>
<organism evidence="2 3">
    <name type="scientific">Aspergillus sclerotiicarbonarius (strain CBS 121057 / IBT 28362)</name>
    <dbReference type="NCBI Taxonomy" id="1448318"/>
    <lineage>
        <taxon>Eukaryota</taxon>
        <taxon>Fungi</taxon>
        <taxon>Dikarya</taxon>
        <taxon>Ascomycota</taxon>
        <taxon>Pezizomycotina</taxon>
        <taxon>Eurotiomycetes</taxon>
        <taxon>Eurotiomycetidae</taxon>
        <taxon>Eurotiales</taxon>
        <taxon>Aspergillaceae</taxon>
        <taxon>Aspergillus</taxon>
        <taxon>Aspergillus subgen. Circumdati</taxon>
    </lineage>
</organism>
<dbReference type="AlphaFoldDB" id="A0A319E3Z7"/>